<dbReference type="Proteomes" id="UP001610818">
    <property type="component" value="Unassembled WGS sequence"/>
</dbReference>
<evidence type="ECO:0000313" key="2">
    <source>
        <dbReference type="EMBL" id="MFH8550636.1"/>
    </source>
</evidence>
<organism evidence="2 3">
    <name type="scientific">Streptomyces longisporoflavus</name>
    <dbReference type="NCBI Taxonomy" id="28044"/>
    <lineage>
        <taxon>Bacteria</taxon>
        <taxon>Bacillati</taxon>
        <taxon>Actinomycetota</taxon>
        <taxon>Actinomycetes</taxon>
        <taxon>Kitasatosporales</taxon>
        <taxon>Streptomycetaceae</taxon>
        <taxon>Streptomyces</taxon>
    </lineage>
</organism>
<reference evidence="2 3" key="1">
    <citation type="submission" date="2024-10" db="EMBL/GenBank/DDBJ databases">
        <title>The Natural Products Discovery Center: Release of the First 8490 Sequenced Strains for Exploring Actinobacteria Biosynthetic Diversity.</title>
        <authorList>
            <person name="Kalkreuter E."/>
            <person name="Kautsar S.A."/>
            <person name="Yang D."/>
            <person name="Bader C.D."/>
            <person name="Teijaro C.N."/>
            <person name="Fluegel L."/>
            <person name="Davis C.M."/>
            <person name="Simpson J.R."/>
            <person name="Lauterbach L."/>
            <person name="Steele A.D."/>
            <person name="Gui C."/>
            <person name="Meng S."/>
            <person name="Li G."/>
            <person name="Viehrig K."/>
            <person name="Ye F."/>
            <person name="Su P."/>
            <person name="Kiefer A.F."/>
            <person name="Nichols A."/>
            <person name="Cepeda A.J."/>
            <person name="Yan W."/>
            <person name="Fan B."/>
            <person name="Jiang Y."/>
            <person name="Adhikari A."/>
            <person name="Zheng C.-J."/>
            <person name="Schuster L."/>
            <person name="Cowan T.M."/>
            <person name="Smanski M.J."/>
            <person name="Chevrette M.G."/>
            <person name="De Carvalho L.P.S."/>
            <person name="Shen B."/>
        </authorList>
    </citation>
    <scope>NUCLEOTIDE SEQUENCE [LARGE SCALE GENOMIC DNA]</scope>
    <source>
        <strain evidence="2 3">NPDC017990</strain>
    </source>
</reference>
<protein>
    <submittedName>
        <fullName evidence="2">QsdR family transcriptional regulator</fullName>
    </submittedName>
</protein>
<dbReference type="Pfam" id="PF18598">
    <property type="entry name" value="TetR_C_36"/>
    <property type="match status" value="1"/>
</dbReference>
<proteinExistence type="predicted"/>
<keyword evidence="3" id="KW-1185">Reference proteome</keyword>
<dbReference type="SUPFAM" id="SSF46689">
    <property type="entry name" value="Homeodomain-like"/>
    <property type="match status" value="1"/>
</dbReference>
<dbReference type="RefSeq" id="WP_397717198.1">
    <property type="nucleotide sequence ID" value="NZ_JBIRGN010000008.1"/>
</dbReference>
<sequence>MPDEGPTTTARIIAEARRLLLAGEQVDVGKVAAEAGVDRATVFRRVGRRDLLLAEALWTLAEDTWARCLREVPEGTPDRTADVLSAFVRYLIEAPYFRAFLHRDPQRALRILTTNAAPNQARMVDRVEALLAAAPTPTIALSRVDLARLLVRVAETYIYADIIADADPDADAARTVFVALLSRHQNQGHGDSEENNGTQRPQ</sequence>
<evidence type="ECO:0000313" key="3">
    <source>
        <dbReference type="Proteomes" id="UP001610818"/>
    </source>
</evidence>
<name>A0ABW7R4X8_9ACTN</name>
<dbReference type="EMBL" id="JBIRGQ010000008">
    <property type="protein sequence ID" value="MFH8550636.1"/>
    <property type="molecule type" value="Genomic_DNA"/>
</dbReference>
<accession>A0ABW7R4X8</accession>
<dbReference type="Gene3D" id="1.10.357.10">
    <property type="entry name" value="Tetracycline Repressor, domain 2"/>
    <property type="match status" value="1"/>
</dbReference>
<dbReference type="InterPro" id="IPR041485">
    <property type="entry name" value="TetR_C_36"/>
</dbReference>
<feature type="domain" description="QsdR TetR regulatory C-terminal" evidence="1">
    <location>
        <begin position="78"/>
        <end position="181"/>
    </location>
</feature>
<evidence type="ECO:0000259" key="1">
    <source>
        <dbReference type="Pfam" id="PF18598"/>
    </source>
</evidence>
<gene>
    <name evidence="2" type="ORF">ACH4F9_37155</name>
</gene>
<comment type="caution">
    <text evidence="2">The sequence shown here is derived from an EMBL/GenBank/DDBJ whole genome shotgun (WGS) entry which is preliminary data.</text>
</comment>
<dbReference type="InterPro" id="IPR009057">
    <property type="entry name" value="Homeodomain-like_sf"/>
</dbReference>